<proteinExistence type="predicted"/>
<protein>
    <submittedName>
        <fullName evidence="2">DUF4271 domain-containing protein</fullName>
    </submittedName>
</protein>
<name>A0ABS3YQS8_9BACT</name>
<feature type="transmembrane region" description="Helical" evidence="1">
    <location>
        <begin position="284"/>
        <end position="308"/>
    </location>
</feature>
<keyword evidence="1" id="KW-0812">Transmembrane</keyword>
<dbReference type="InterPro" id="IPR025367">
    <property type="entry name" value="DUF4271"/>
</dbReference>
<keyword evidence="1" id="KW-0472">Membrane</keyword>
<gene>
    <name evidence="2" type="ORF">J7I42_08305</name>
</gene>
<keyword evidence="3" id="KW-1185">Reference proteome</keyword>
<evidence type="ECO:0000256" key="1">
    <source>
        <dbReference type="SAM" id="Phobius"/>
    </source>
</evidence>
<keyword evidence="1" id="KW-1133">Transmembrane helix</keyword>
<feature type="transmembrane region" description="Helical" evidence="1">
    <location>
        <begin position="167"/>
        <end position="189"/>
    </location>
</feature>
<dbReference type="Proteomes" id="UP000677244">
    <property type="component" value="Unassembled WGS sequence"/>
</dbReference>
<reference evidence="2 3" key="1">
    <citation type="submission" date="2021-03" db="EMBL/GenBank/DDBJ databases">
        <title>Assistant Professor.</title>
        <authorList>
            <person name="Huq M.A."/>
        </authorList>
    </citation>
    <scope>NUCLEOTIDE SEQUENCE [LARGE SCALE GENOMIC DNA]</scope>
    <source>
        <strain evidence="2 3">MAH-29</strain>
    </source>
</reference>
<feature type="transmembrane region" description="Helical" evidence="1">
    <location>
        <begin position="314"/>
        <end position="332"/>
    </location>
</feature>
<organism evidence="2 3">
    <name type="scientific">Niastella soli</name>
    <dbReference type="NCBI Taxonomy" id="2821487"/>
    <lineage>
        <taxon>Bacteria</taxon>
        <taxon>Pseudomonadati</taxon>
        <taxon>Bacteroidota</taxon>
        <taxon>Chitinophagia</taxon>
        <taxon>Chitinophagales</taxon>
        <taxon>Chitinophagaceae</taxon>
        <taxon>Niastella</taxon>
    </lineage>
</organism>
<dbReference type="RefSeq" id="WP_209138309.1">
    <property type="nucleotide sequence ID" value="NZ_JAGHKO010000001.1"/>
</dbReference>
<accession>A0ABS3YQS8</accession>
<feature type="transmembrane region" description="Helical" evidence="1">
    <location>
        <begin position="352"/>
        <end position="375"/>
    </location>
</feature>
<evidence type="ECO:0000313" key="2">
    <source>
        <dbReference type="EMBL" id="MBO9200256.1"/>
    </source>
</evidence>
<feature type="transmembrane region" description="Helical" evidence="1">
    <location>
        <begin position="32"/>
        <end position="50"/>
    </location>
</feature>
<feature type="transmembrane region" description="Helical" evidence="1">
    <location>
        <begin position="210"/>
        <end position="236"/>
    </location>
</feature>
<comment type="caution">
    <text evidence="2">The sequence shown here is derived from an EMBL/GenBank/DDBJ whole genome shotgun (WGS) entry which is preliminary data.</text>
</comment>
<dbReference type="EMBL" id="JAGHKO010000001">
    <property type="protein sequence ID" value="MBO9200256.1"/>
    <property type="molecule type" value="Genomic_DNA"/>
</dbReference>
<dbReference type="Pfam" id="PF14093">
    <property type="entry name" value="DUF4271"/>
    <property type="match status" value="1"/>
</dbReference>
<sequence length="379" mass="43872">MATLIIFEHKFISGNAGTTIFLQTQKFPVKKFILLAFCCCLMMVSLAQGGKDTIPPVKEQRDTPVIKTGIKRDTVAKIKADTAHTAIAPRPDTVDSVRTVRPPVAVAPRPDTTIPVASVLKMEARPEPQPTLAGFQNALRNHPYYNFYGKGVKITEQLKKESRDESMFYFLCALLFYFGFIRIAFLKYLDNLNTLFFRVTMRHQQIRDQVLQSPLPSLFLNILFIISTSTFLSFVADYYNFVPGMNRWLLLFYCCLLLTAIYLGKFILLKMLGWMFNIRTATDTYIFIVFLVNKMLGIYLLPALLFMAFAKGQFLTILMTLTYFFIVILFIYRFIIAYRPVRNEIKLSRFHFFIYLCAFEIAPLLLIYKVLLIFVERSY</sequence>
<feature type="transmembrane region" description="Helical" evidence="1">
    <location>
        <begin position="248"/>
        <end position="272"/>
    </location>
</feature>
<evidence type="ECO:0000313" key="3">
    <source>
        <dbReference type="Proteomes" id="UP000677244"/>
    </source>
</evidence>